<proteinExistence type="predicted"/>
<dbReference type="EMBL" id="QUBQ01000001">
    <property type="protein sequence ID" value="REK77868.1"/>
    <property type="molecule type" value="Genomic_DNA"/>
</dbReference>
<comment type="caution">
    <text evidence="3">The sequence shown here is derived from an EMBL/GenBank/DDBJ whole genome shotgun (WGS) entry which is preliminary data.</text>
</comment>
<dbReference type="Pfam" id="PF01814">
    <property type="entry name" value="Hemerythrin"/>
    <property type="match status" value="1"/>
</dbReference>
<reference evidence="3 4" key="1">
    <citation type="submission" date="2018-08" db="EMBL/GenBank/DDBJ databases">
        <title>Paenibacillus sp. M4BSY-1, whole genome shotgun sequence.</title>
        <authorList>
            <person name="Tuo L."/>
        </authorList>
    </citation>
    <scope>NUCLEOTIDE SEQUENCE [LARGE SCALE GENOMIC DNA]</scope>
    <source>
        <strain evidence="3 4">M4BSY-1</strain>
    </source>
</reference>
<evidence type="ECO:0000313" key="4">
    <source>
        <dbReference type="Proteomes" id="UP000261905"/>
    </source>
</evidence>
<dbReference type="Gene3D" id="1.20.120.520">
    <property type="entry name" value="nmb1532 protein domain like"/>
    <property type="match status" value="1"/>
</dbReference>
<dbReference type="Proteomes" id="UP000261905">
    <property type="component" value="Unassembled WGS sequence"/>
</dbReference>
<dbReference type="AlphaFoldDB" id="A0A371PNT3"/>
<feature type="domain" description="Hemerythrin-like" evidence="2">
    <location>
        <begin position="30"/>
        <end position="126"/>
    </location>
</feature>
<sequence>MMFHTPSKTVKLDPNDSARPSAFMQLAVRLQTEHEQLKASCVSLGELSARTAASNGDYGTLQMLKELRMQAEELLKELERHAKWEDEELFPVFSRYYKQKDEPTILPSLWVLEKDHELALQFFESFLQSSRTLIGMLMLDQGRPDLTLMKLLKDGCDQLTQGCLILTGHFQMEEELIFPLAEEILTDLDYLFS</sequence>
<dbReference type="InterPro" id="IPR012312">
    <property type="entry name" value="Hemerythrin-like"/>
</dbReference>
<feature type="coiled-coil region" evidence="1">
    <location>
        <begin position="61"/>
        <end position="88"/>
    </location>
</feature>
<name>A0A371PNT3_9BACL</name>
<gene>
    <name evidence="3" type="ORF">DX130_06700</name>
</gene>
<dbReference type="OrthoDB" id="2587424at2"/>
<evidence type="ECO:0000313" key="3">
    <source>
        <dbReference type="EMBL" id="REK77868.1"/>
    </source>
</evidence>
<protein>
    <submittedName>
        <fullName evidence="3">Hemerythrin</fullName>
    </submittedName>
</protein>
<organism evidence="3 4">
    <name type="scientific">Paenibacillus paeoniae</name>
    <dbReference type="NCBI Taxonomy" id="2292705"/>
    <lineage>
        <taxon>Bacteria</taxon>
        <taxon>Bacillati</taxon>
        <taxon>Bacillota</taxon>
        <taxon>Bacilli</taxon>
        <taxon>Bacillales</taxon>
        <taxon>Paenibacillaceae</taxon>
        <taxon>Paenibacillus</taxon>
    </lineage>
</organism>
<keyword evidence="1" id="KW-0175">Coiled coil</keyword>
<evidence type="ECO:0000256" key="1">
    <source>
        <dbReference type="SAM" id="Coils"/>
    </source>
</evidence>
<evidence type="ECO:0000259" key="2">
    <source>
        <dbReference type="Pfam" id="PF01814"/>
    </source>
</evidence>
<accession>A0A371PNT3</accession>
<keyword evidence="4" id="KW-1185">Reference proteome</keyword>